<evidence type="ECO:0008006" key="3">
    <source>
        <dbReference type="Google" id="ProtNLM"/>
    </source>
</evidence>
<geneLocation type="plasmid" evidence="1 2">
    <name>unnamed</name>
</geneLocation>
<evidence type="ECO:0000313" key="2">
    <source>
        <dbReference type="Proteomes" id="UP000254508"/>
    </source>
</evidence>
<dbReference type="OrthoDB" id="8477204at2"/>
<gene>
    <name evidence="1" type="ORF">DVR09_15775</name>
</gene>
<organism evidence="1 2">
    <name type="scientific">Erythrobacter aureus</name>
    <dbReference type="NCBI Taxonomy" id="2182384"/>
    <lineage>
        <taxon>Bacteria</taxon>
        <taxon>Pseudomonadati</taxon>
        <taxon>Pseudomonadota</taxon>
        <taxon>Alphaproteobacteria</taxon>
        <taxon>Sphingomonadales</taxon>
        <taxon>Erythrobacteraceae</taxon>
        <taxon>Erythrobacter/Porphyrobacter group</taxon>
        <taxon>Erythrobacter</taxon>
    </lineage>
</organism>
<evidence type="ECO:0000313" key="1">
    <source>
        <dbReference type="EMBL" id="AXK43912.1"/>
    </source>
</evidence>
<dbReference type="Proteomes" id="UP000254508">
    <property type="component" value="Plasmid unnamed"/>
</dbReference>
<dbReference type="KEGG" id="err:DVR09_15775"/>
<accession>A0A345YJ10</accession>
<dbReference type="AlphaFoldDB" id="A0A345YJ10"/>
<name>A0A345YJ10_9SPHN</name>
<protein>
    <recommendedName>
        <fullName evidence="3">ATP-grasp domain-containing protein</fullName>
    </recommendedName>
</protein>
<proteinExistence type="predicted"/>
<keyword evidence="2" id="KW-1185">Reference proteome</keyword>
<keyword evidence="1" id="KW-0614">Plasmid</keyword>
<reference evidence="1 2" key="1">
    <citation type="submission" date="2018-07" db="EMBL/GenBank/DDBJ databases">
        <title>Genome sequence of Erythrobacter strain YH-07, an antagonistic bacterium isolated from Yellow Sea.</title>
        <authorList>
            <person name="Tang T."/>
            <person name="Liu Q."/>
            <person name="Sun X."/>
        </authorList>
    </citation>
    <scope>NUCLEOTIDE SEQUENCE [LARGE SCALE GENOMIC DNA]</scope>
    <source>
        <strain evidence="1 2">YH-07</strain>
        <plasmid evidence="1 2">unnamed</plasmid>
    </source>
</reference>
<dbReference type="RefSeq" id="WP_115418225.1">
    <property type="nucleotide sequence ID" value="NZ_CP031358.1"/>
</dbReference>
<sequence>MTLSYLHRMHGPASYPAEAAERAPHILKTWLRYSPDAKPEIRDFEDWAENAIMLHEADRISGGKVRLLDADSRIRMHGDCTSYVPSRPGAAPAFMYGMWRGSDSVSFPDDVDMVGNNAEAVRAVSAYPTATAFLEAAGRDFHICDADTHQLNAVLKEMHDAGHREVFIKTRFKESACRLTMPAEADDLWYKTVRGSDLEWFLVQHEGAKGVLFIQGVFEPTHEYRMIIVGDQVSTGAGCVEAFTPLDNRGDLFDPRTEEVRNRSSVTRNPDIVARYIEFARSFAQVWATEVGDDMMYSLDLALDATTGNIRAIELNPMTNLGLYACNSAALADAIADVFAPAKEPA</sequence>
<dbReference type="EMBL" id="CP031358">
    <property type="protein sequence ID" value="AXK43912.1"/>
    <property type="molecule type" value="Genomic_DNA"/>
</dbReference>